<dbReference type="PANTHER" id="PTHR37305:SF1">
    <property type="entry name" value="MEMBRANE PROTEIN"/>
    <property type="match status" value="1"/>
</dbReference>
<feature type="transmembrane region" description="Helical" evidence="2">
    <location>
        <begin position="50"/>
        <end position="70"/>
    </location>
</feature>
<name>A0A2C9ZP27_9ACTN</name>
<accession>A0A2C9ZP27</accession>
<keyword evidence="2" id="KW-1133">Transmembrane helix</keyword>
<evidence type="ECO:0000256" key="2">
    <source>
        <dbReference type="SAM" id="Phobius"/>
    </source>
</evidence>
<feature type="transmembrane region" description="Helical" evidence="2">
    <location>
        <begin position="90"/>
        <end position="110"/>
    </location>
</feature>
<feature type="transmembrane region" description="Helical" evidence="2">
    <location>
        <begin position="176"/>
        <end position="201"/>
    </location>
</feature>
<evidence type="ECO:0008006" key="5">
    <source>
        <dbReference type="Google" id="ProtNLM"/>
    </source>
</evidence>
<evidence type="ECO:0000256" key="1">
    <source>
        <dbReference type="SAM" id="MobiDB-lite"/>
    </source>
</evidence>
<dbReference type="AlphaFoldDB" id="A0A2C9ZP27"/>
<dbReference type="RefSeq" id="WP_086598879.1">
    <property type="nucleotide sequence ID" value="NZ_NGFN01000002.1"/>
</dbReference>
<feature type="region of interest" description="Disordered" evidence="1">
    <location>
        <begin position="1"/>
        <end position="26"/>
    </location>
</feature>
<protein>
    <recommendedName>
        <fullName evidence="5">ABC transporter permease</fullName>
    </recommendedName>
</protein>
<dbReference type="Pfam" id="PF12730">
    <property type="entry name" value="ABC2_membrane_4"/>
    <property type="match status" value="1"/>
</dbReference>
<proteinExistence type="predicted"/>
<organism evidence="3 4">
    <name type="scientific">Streptomyces swartbergensis</name>
    <dbReference type="NCBI Taxonomy" id="487165"/>
    <lineage>
        <taxon>Bacteria</taxon>
        <taxon>Bacillati</taxon>
        <taxon>Actinomycetota</taxon>
        <taxon>Actinomycetes</taxon>
        <taxon>Kitasatosporales</taxon>
        <taxon>Streptomycetaceae</taxon>
        <taxon>Streptomyces</taxon>
    </lineage>
</organism>
<reference evidence="3 4" key="1">
    <citation type="submission" date="2017-05" db="EMBL/GenBank/DDBJ databases">
        <title>Biotechnological potential of actinobacteria isolated from South African environments.</title>
        <authorList>
            <person name="Le Roes-Hill M."/>
            <person name="Prins A."/>
            <person name="Durrell K.A."/>
        </authorList>
    </citation>
    <scope>NUCLEOTIDE SEQUENCE [LARGE SCALE GENOMIC DNA]</scope>
    <source>
        <strain evidence="3 4">HMC13</strain>
    </source>
</reference>
<evidence type="ECO:0000313" key="4">
    <source>
        <dbReference type="Proteomes" id="UP000195105"/>
    </source>
</evidence>
<feature type="transmembrane region" description="Helical" evidence="2">
    <location>
        <begin position="208"/>
        <end position="229"/>
    </location>
</feature>
<feature type="transmembrane region" description="Helical" evidence="2">
    <location>
        <begin position="131"/>
        <end position="156"/>
    </location>
</feature>
<dbReference type="EMBL" id="NGFN01000002">
    <property type="protein sequence ID" value="OUD05061.1"/>
    <property type="molecule type" value="Genomic_DNA"/>
</dbReference>
<keyword evidence="4" id="KW-1185">Reference proteome</keyword>
<feature type="compositionally biased region" description="Polar residues" evidence="1">
    <location>
        <begin position="1"/>
        <end position="20"/>
    </location>
</feature>
<dbReference type="PANTHER" id="PTHR37305">
    <property type="entry name" value="INTEGRAL MEMBRANE PROTEIN-RELATED"/>
    <property type="match status" value="1"/>
</dbReference>
<dbReference type="GO" id="GO:0140359">
    <property type="term" value="F:ABC-type transporter activity"/>
    <property type="evidence" value="ECO:0007669"/>
    <property type="project" value="InterPro"/>
</dbReference>
<evidence type="ECO:0000313" key="3">
    <source>
        <dbReference type="EMBL" id="OUD05061.1"/>
    </source>
</evidence>
<comment type="caution">
    <text evidence="3">The sequence shown here is derived from an EMBL/GenBank/DDBJ whole genome shotgun (WGS) entry which is preliminary data.</text>
</comment>
<dbReference type="Proteomes" id="UP000195105">
    <property type="component" value="Unassembled WGS sequence"/>
</dbReference>
<dbReference type="GO" id="GO:0005886">
    <property type="term" value="C:plasma membrane"/>
    <property type="evidence" value="ECO:0007669"/>
    <property type="project" value="UniProtKB-SubCell"/>
</dbReference>
<keyword evidence="2" id="KW-0472">Membrane</keyword>
<feature type="transmembrane region" description="Helical" evidence="2">
    <location>
        <begin position="261"/>
        <end position="279"/>
    </location>
</feature>
<gene>
    <name evidence="3" type="ORF">CA983_00630</name>
</gene>
<keyword evidence="2" id="KW-0812">Transmembrane</keyword>
<sequence length="284" mass="28808">MSTTALGTQDAQDTQKTTGTAGRPSGGLRVTFPRVVHMEWIKLRSLRSTLYTLTITVVLVIGLGVLFSSLVGSGQGPGEDDFSDPTSISLGGVMLASLAVAVLGVLMSAGEYATGSIRATLAAVPSRLPVLWGKVIVFAVVGFVLMLVAALGAFLAGQSVLSSRDMTTAALSDPGVFRALIGAAVYLTGAGLIGLAVGVLLRNTAGAITTVVGALFVLPGVIQLLPSSWNDAIGPYLPSNAANAFMSVQTSGDSLSSGSGLAVFAVYLVVLLAGAAVLLKRRDA</sequence>